<comment type="similarity">
    <text evidence="2">Belongs to the GINS1/PSF1 family.</text>
</comment>
<feature type="domain" description="GINS subunit" evidence="5">
    <location>
        <begin position="56"/>
        <end position="130"/>
    </location>
</feature>
<dbReference type="GO" id="GO:1902983">
    <property type="term" value="P:DNA strand elongation involved in mitotic DNA replication"/>
    <property type="evidence" value="ECO:0007669"/>
    <property type="project" value="TreeGrafter"/>
</dbReference>
<dbReference type="SUPFAM" id="SSF158573">
    <property type="entry name" value="GINS helical bundle-like"/>
    <property type="match status" value="1"/>
</dbReference>
<evidence type="ECO:0000256" key="4">
    <source>
        <dbReference type="ARBA" id="ARBA00023242"/>
    </source>
</evidence>
<name>F0WW43_9STRA</name>
<dbReference type="InterPro" id="IPR005339">
    <property type="entry name" value="GINS_Psf1"/>
</dbReference>
<evidence type="ECO:0000256" key="3">
    <source>
        <dbReference type="ARBA" id="ARBA00022705"/>
    </source>
</evidence>
<dbReference type="CDD" id="cd11710">
    <property type="entry name" value="GINS_A_psf1"/>
    <property type="match status" value="1"/>
</dbReference>
<evidence type="ECO:0000256" key="2">
    <source>
        <dbReference type="ARBA" id="ARBA00006677"/>
    </source>
</evidence>
<gene>
    <name evidence="7" type="primary">AlNc14C311G10491</name>
    <name evidence="7" type="ORF">ALNC14_117950</name>
</gene>
<dbReference type="InterPro" id="IPR036224">
    <property type="entry name" value="GINS_bundle-like_dom_sf"/>
</dbReference>
<proteinExistence type="inferred from homology"/>
<evidence type="ECO:0000259" key="5">
    <source>
        <dbReference type="Pfam" id="PF05916"/>
    </source>
</evidence>
<evidence type="ECO:0000259" key="6">
    <source>
        <dbReference type="Pfam" id="PF24997"/>
    </source>
</evidence>
<protein>
    <submittedName>
        <fullName evidence="7">DNA replication complex GINS protein PSF1 putative</fullName>
    </submittedName>
</protein>
<reference evidence="7" key="2">
    <citation type="submission" date="2011-02" db="EMBL/GenBank/DDBJ databases">
        <authorList>
            <person name="MacLean D."/>
        </authorList>
    </citation>
    <scope>NUCLEOTIDE SEQUENCE</scope>
</reference>
<dbReference type="Gene3D" id="1.20.58.1030">
    <property type="match status" value="1"/>
</dbReference>
<dbReference type="PANTHER" id="PTHR12914">
    <property type="entry name" value="PARTNER OF SLD5"/>
    <property type="match status" value="1"/>
</dbReference>
<dbReference type="AlphaFoldDB" id="F0WW43"/>
<dbReference type="CDD" id="cd21696">
    <property type="entry name" value="GINS_B_Psf1"/>
    <property type="match status" value="1"/>
</dbReference>
<comment type="subcellular location">
    <subcellularLocation>
        <location evidence="1">Nucleus</location>
    </subcellularLocation>
</comment>
<dbReference type="PANTHER" id="PTHR12914:SF2">
    <property type="entry name" value="DNA REPLICATION COMPLEX GINS PROTEIN PSF1"/>
    <property type="match status" value="1"/>
</dbReference>
<keyword evidence="4" id="KW-0539">Nucleus</keyword>
<feature type="domain" description="DNA replication complex GINS protein PSF1 C-terminal" evidence="6">
    <location>
        <begin position="142"/>
        <end position="191"/>
    </location>
</feature>
<evidence type="ECO:0000256" key="1">
    <source>
        <dbReference type="ARBA" id="ARBA00004123"/>
    </source>
</evidence>
<dbReference type="Pfam" id="PF24997">
    <property type="entry name" value="PSF1_C"/>
    <property type="match status" value="1"/>
</dbReference>
<keyword evidence="3" id="KW-0235">DNA replication</keyword>
<evidence type="ECO:0000313" key="7">
    <source>
        <dbReference type="EMBL" id="CCA25651.1"/>
    </source>
</evidence>
<dbReference type="GO" id="GO:0000811">
    <property type="term" value="C:GINS complex"/>
    <property type="evidence" value="ECO:0007669"/>
    <property type="project" value="InterPro"/>
</dbReference>
<dbReference type="Pfam" id="PF05916">
    <property type="entry name" value="Sld5"/>
    <property type="match status" value="1"/>
</dbReference>
<dbReference type="HOGENOM" id="CLU_079191_1_0_1"/>
<accession>F0WW43</accession>
<reference evidence="7" key="1">
    <citation type="journal article" date="2011" name="PLoS Biol.">
        <title>Gene gain and loss during evolution of obligate parasitism in the white rust pathogen of Arabidopsis thaliana.</title>
        <authorList>
            <person name="Kemen E."/>
            <person name="Gardiner A."/>
            <person name="Schultz-Larsen T."/>
            <person name="Kemen A.C."/>
            <person name="Balmuth A.L."/>
            <person name="Robert-Seilaniantz A."/>
            <person name="Bailey K."/>
            <person name="Holub E."/>
            <person name="Studholme D.J."/>
            <person name="Maclean D."/>
            <person name="Jones J.D."/>
        </authorList>
    </citation>
    <scope>NUCLEOTIDE SEQUENCE</scope>
</reference>
<dbReference type="InterPro" id="IPR056783">
    <property type="entry name" value="PSF1_C"/>
</dbReference>
<dbReference type="InterPro" id="IPR021151">
    <property type="entry name" value="GINS_A"/>
</dbReference>
<organism evidence="7">
    <name type="scientific">Albugo laibachii Nc14</name>
    <dbReference type="NCBI Taxonomy" id="890382"/>
    <lineage>
        <taxon>Eukaryota</taxon>
        <taxon>Sar</taxon>
        <taxon>Stramenopiles</taxon>
        <taxon>Oomycota</taxon>
        <taxon>Peronosporomycetes</taxon>
        <taxon>Albuginales</taxon>
        <taxon>Albuginaceae</taxon>
        <taxon>Albugo</taxon>
    </lineage>
</organism>
<sequence length="193" mass="22257">MTSLCTTAVDLVRELERSEWLPFYNDEGVRKVFDEVTVLHNQILEKLRVFGDDIEQHPSVHCGLVVTHQCLLRNKRCLLAYLMARVNKIKALRWELGAVVPDGLRKSLSQAEIQFFHAYDQQLSDYMADLDLDVTTDLAPPKNLYIEVRVLHDCGELMTESGVINLQANSTHFLRRFDAEPLIRQGLLQHLER</sequence>
<dbReference type="EMBL" id="FR824356">
    <property type="protein sequence ID" value="CCA25651.1"/>
    <property type="molecule type" value="Genomic_DNA"/>
</dbReference>